<feature type="signal peptide" evidence="2">
    <location>
        <begin position="1"/>
        <end position="34"/>
    </location>
</feature>
<feature type="chain" id="PRO_5045777900" description="Beta-barrel assembly machine subunit BamF" evidence="2">
    <location>
        <begin position="35"/>
        <end position="227"/>
    </location>
</feature>
<name>A0ABY1IHU7_9HYPH</name>
<evidence type="ECO:0000313" key="4">
    <source>
        <dbReference type="Proteomes" id="UP000184290"/>
    </source>
</evidence>
<keyword evidence="4" id="KW-1185">Reference proteome</keyword>
<organism evidence="3 4">
    <name type="scientific">Aureimonas altamirensis DSM 21988</name>
    <dbReference type="NCBI Taxonomy" id="1121026"/>
    <lineage>
        <taxon>Bacteria</taxon>
        <taxon>Pseudomonadati</taxon>
        <taxon>Pseudomonadota</taxon>
        <taxon>Alphaproteobacteria</taxon>
        <taxon>Hyphomicrobiales</taxon>
        <taxon>Aurantimonadaceae</taxon>
        <taxon>Aureimonas</taxon>
    </lineage>
</organism>
<proteinExistence type="predicted"/>
<dbReference type="Proteomes" id="UP000184290">
    <property type="component" value="Unassembled WGS sequence"/>
</dbReference>
<evidence type="ECO:0000256" key="2">
    <source>
        <dbReference type="SAM" id="SignalP"/>
    </source>
</evidence>
<evidence type="ECO:0008006" key="5">
    <source>
        <dbReference type="Google" id="ProtNLM"/>
    </source>
</evidence>
<evidence type="ECO:0000313" key="3">
    <source>
        <dbReference type="EMBL" id="SHJ18600.1"/>
    </source>
</evidence>
<feature type="compositionally biased region" description="Polar residues" evidence="1">
    <location>
        <begin position="162"/>
        <end position="175"/>
    </location>
</feature>
<sequence length="227" mass="24148">MACDATGIGRFMSMKNASRAIRLAMLGTCGLALAGCVGPTYGTGTTQGAQLLNDLDNIVSLGSSDNKQPINYQPRPELVKPQNLNQLPPPRDATVASANPNWPVSPEVQRARRMAAAESTAGDAALPADYRTGVQAPAGGNTRLGDSEGSWIDPRRLGREGQQAQQTRATQYGTTSERRYLSEPPLAYRQPAAGAPVGDQGVDESVKERRSKGTRTLGSRIRDALPF</sequence>
<comment type="caution">
    <text evidence="3">The sequence shown here is derived from an EMBL/GenBank/DDBJ whole genome shotgun (WGS) entry which is preliminary data.</text>
</comment>
<dbReference type="EMBL" id="FQZC01000002">
    <property type="protein sequence ID" value="SHJ18600.1"/>
    <property type="molecule type" value="Genomic_DNA"/>
</dbReference>
<keyword evidence="2" id="KW-0732">Signal</keyword>
<evidence type="ECO:0000256" key="1">
    <source>
        <dbReference type="SAM" id="MobiDB-lite"/>
    </source>
</evidence>
<gene>
    <name evidence="3" type="ORF">SAMN02745911_1947</name>
</gene>
<reference evidence="3 4" key="1">
    <citation type="submission" date="2016-11" db="EMBL/GenBank/DDBJ databases">
        <authorList>
            <person name="Varghese N."/>
            <person name="Submissions S."/>
        </authorList>
    </citation>
    <scope>NUCLEOTIDE SEQUENCE [LARGE SCALE GENOMIC DNA]</scope>
    <source>
        <strain evidence="3 4">DSM 21988</strain>
    </source>
</reference>
<feature type="region of interest" description="Disordered" evidence="1">
    <location>
        <begin position="133"/>
        <end position="227"/>
    </location>
</feature>
<protein>
    <recommendedName>
        <fullName evidence="5">Beta-barrel assembly machine subunit BamF</fullName>
    </recommendedName>
</protein>
<accession>A0ABY1IHU7</accession>